<keyword evidence="1" id="KW-0808">Transferase</keyword>
<proteinExistence type="predicted"/>
<evidence type="ECO:0000313" key="1">
    <source>
        <dbReference type="EMBL" id="KXN68623.1"/>
    </source>
</evidence>
<dbReference type="GO" id="GO:0032259">
    <property type="term" value="P:methylation"/>
    <property type="evidence" value="ECO:0007669"/>
    <property type="project" value="UniProtKB-KW"/>
</dbReference>
<dbReference type="AlphaFoldDB" id="A0A137P0L6"/>
<dbReference type="Pfam" id="PF03492">
    <property type="entry name" value="Methyltransf_7"/>
    <property type="match status" value="1"/>
</dbReference>
<dbReference type="Gene3D" id="3.40.50.150">
    <property type="entry name" value="Vaccinia Virus protein VP39"/>
    <property type="match status" value="1"/>
</dbReference>
<dbReference type="InterPro" id="IPR005299">
    <property type="entry name" value="MeTrfase_7"/>
</dbReference>
<evidence type="ECO:0000313" key="2">
    <source>
        <dbReference type="Proteomes" id="UP000070444"/>
    </source>
</evidence>
<dbReference type="Proteomes" id="UP000070444">
    <property type="component" value="Unassembled WGS sequence"/>
</dbReference>
<organism evidence="1 2">
    <name type="scientific">Conidiobolus coronatus (strain ATCC 28846 / CBS 209.66 / NRRL 28638)</name>
    <name type="common">Delacroixia coronata</name>
    <dbReference type="NCBI Taxonomy" id="796925"/>
    <lineage>
        <taxon>Eukaryota</taxon>
        <taxon>Fungi</taxon>
        <taxon>Fungi incertae sedis</taxon>
        <taxon>Zoopagomycota</taxon>
        <taxon>Entomophthoromycotina</taxon>
        <taxon>Entomophthoromycetes</taxon>
        <taxon>Entomophthorales</taxon>
        <taxon>Ancylistaceae</taxon>
        <taxon>Conidiobolus</taxon>
    </lineage>
</organism>
<gene>
    <name evidence="1" type="ORF">CONCODRAFT_9109</name>
</gene>
<keyword evidence="2" id="KW-1185">Reference proteome</keyword>
<dbReference type="SUPFAM" id="SSF53335">
    <property type="entry name" value="S-adenosyl-L-methionine-dependent methyltransferases"/>
    <property type="match status" value="1"/>
</dbReference>
<dbReference type="EMBL" id="KQ964568">
    <property type="protein sequence ID" value="KXN68623.1"/>
    <property type="molecule type" value="Genomic_DNA"/>
</dbReference>
<feature type="non-terminal residue" evidence="1">
    <location>
        <position position="1"/>
    </location>
</feature>
<reference evidence="1 2" key="1">
    <citation type="journal article" date="2015" name="Genome Biol. Evol.">
        <title>Phylogenomic analyses indicate that early fungi evolved digesting cell walls of algal ancestors of land plants.</title>
        <authorList>
            <person name="Chang Y."/>
            <person name="Wang S."/>
            <person name="Sekimoto S."/>
            <person name="Aerts A.L."/>
            <person name="Choi C."/>
            <person name="Clum A."/>
            <person name="LaButti K.M."/>
            <person name="Lindquist E.A."/>
            <person name="Yee Ngan C."/>
            <person name="Ohm R.A."/>
            <person name="Salamov A.A."/>
            <person name="Grigoriev I.V."/>
            <person name="Spatafora J.W."/>
            <person name="Berbee M.L."/>
        </authorList>
    </citation>
    <scope>NUCLEOTIDE SEQUENCE [LARGE SCALE GENOMIC DNA]</scope>
    <source>
        <strain evidence="1 2">NRRL 28638</strain>
    </source>
</reference>
<dbReference type="OrthoDB" id="1523883at2759"/>
<name>A0A137P0L6_CONC2</name>
<dbReference type="GO" id="GO:0008168">
    <property type="term" value="F:methyltransferase activity"/>
    <property type="evidence" value="ECO:0007669"/>
    <property type="project" value="UniProtKB-KW"/>
</dbReference>
<protein>
    <submittedName>
        <fullName evidence="1">S-adenosyl-L-methionine-dependent methyltransferase</fullName>
    </submittedName>
</protein>
<sequence>TSTVAGASQFVLNLEAAVPLLPPHQGTLSVVDLGCAHGKQSISVIKQLFDELKTQSNYIQNLNQLNVYHEDLPDNDFKAVEKSINDPEIGYLTHDLVKQNNIKVNYNFIGKSFYEEILPNSSLDLAFCYNSLHFLPEYKSTKFGIAYTPEYGDEELTKWFNDTANGYFAKFLTSRYYELKAGGLLSINIPTESNFQNWVNSNWKKVFEARGLNYRDFDKVVFPVYYRPLEQVNKVLSEFNEKFKLIRSFTVSNQSMVNPNVTEVQKQNMKNHFKAVIYNQIVSGLEHYPDTFKDEEARDKLYSELEDLCFNDPSPRENKSSFEWLVLQKI</sequence>
<accession>A0A137P0L6</accession>
<dbReference type="InterPro" id="IPR029063">
    <property type="entry name" value="SAM-dependent_MTases_sf"/>
</dbReference>
<dbReference type="PANTHER" id="PTHR31009">
    <property type="entry name" value="S-ADENOSYL-L-METHIONINE:CARBOXYL METHYLTRANSFERASE FAMILY PROTEIN"/>
    <property type="match status" value="1"/>
</dbReference>
<keyword evidence="1" id="KW-0489">Methyltransferase</keyword>